<evidence type="ECO:0008006" key="3">
    <source>
        <dbReference type="Google" id="ProtNLM"/>
    </source>
</evidence>
<proteinExistence type="predicted"/>
<dbReference type="AlphaFoldDB" id="H7EMP5"/>
<keyword evidence="2" id="KW-1185">Reference proteome</keyword>
<organism evidence="1 2">
    <name type="scientific">Treponema saccharophilum DSM 2985</name>
    <dbReference type="NCBI Taxonomy" id="907348"/>
    <lineage>
        <taxon>Bacteria</taxon>
        <taxon>Pseudomonadati</taxon>
        <taxon>Spirochaetota</taxon>
        <taxon>Spirochaetia</taxon>
        <taxon>Spirochaetales</taxon>
        <taxon>Treponemataceae</taxon>
        <taxon>Treponema</taxon>
    </lineage>
</organism>
<dbReference type="PATRIC" id="fig|907348.3.peg.2033"/>
<dbReference type="Proteomes" id="UP000003571">
    <property type="component" value="Unassembled WGS sequence"/>
</dbReference>
<dbReference type="OrthoDB" id="1016065at2"/>
<comment type="caution">
    <text evidence="1">The sequence shown here is derived from an EMBL/GenBank/DDBJ whole genome shotgun (WGS) entry which is preliminary data.</text>
</comment>
<sequence length="523" mass="58701">MGELYFKAELLDDVVLSQKTATVGDHKSLDYIPGSVFLGIAASRFYSSIGKENAWTVFHTSKVRFCNAYPLVDGKRSLPMPLSLHSEKVPRTGKENTVLNFANCASDIKEEGIQYRQNRSGYVCISDGAKIRIKNPSKTSRMRTAINAKTGTAAKTQLYGYESLDAGQIFIGKIEWDDSVTDVIPQIVSLFETGEIVHAGRSKTASYGCVKISKYNASFEKTEVSLPVTTSFSILAVSDICMRNPATGTPDLNVSPSSLGLSDEWELDRSKSFARPSYLCQYNAHRREIEMQKTLISKGSVFTFKSKSNRNLNTEEKECIKSAVTQGIGESKGQGFGEIALFEIGKEFTKEDFVEGVPDVKPELTSDEKAWLDWLKPVFVSGNVEKKVKAALKEFVELCRKIKIFHSFGDDDVFWPGNAQWGRILEVAKECRTKDDLNNRLSTVIKPLTESKTERNGDTKVSNPDEEWNYESYSKGKTLRDWLFDFIKDTSLNDKDVKIALQELVKRCKDKIAEKNWLNGDEK</sequence>
<dbReference type="STRING" id="907348.TresaDRAFT_0278"/>
<dbReference type="eggNOG" id="COG1337">
    <property type="taxonomic scope" value="Bacteria"/>
</dbReference>
<dbReference type="RefSeq" id="WP_002705290.1">
    <property type="nucleotide sequence ID" value="NZ_AGRW01000051.1"/>
</dbReference>
<dbReference type="EMBL" id="AGRW01000051">
    <property type="protein sequence ID" value="EIC01141.1"/>
    <property type="molecule type" value="Genomic_DNA"/>
</dbReference>
<protein>
    <recommendedName>
        <fullName evidence="3">CRISPR-associated RAMP protein, Csx10 family</fullName>
    </recommendedName>
</protein>
<accession>H7EMP5</accession>
<evidence type="ECO:0000313" key="2">
    <source>
        <dbReference type="Proteomes" id="UP000003571"/>
    </source>
</evidence>
<name>H7EMP5_9SPIR</name>
<reference evidence="1 2" key="1">
    <citation type="submission" date="2011-09" db="EMBL/GenBank/DDBJ databases">
        <title>The draft genome of Treponema saccharophilum DSM 2985.</title>
        <authorList>
            <consortium name="US DOE Joint Genome Institute (JGI-PGF)"/>
            <person name="Lucas S."/>
            <person name="Copeland A."/>
            <person name="Lapidus A."/>
            <person name="Glavina del Rio T."/>
            <person name="Dalin E."/>
            <person name="Tice H."/>
            <person name="Bruce D."/>
            <person name="Goodwin L."/>
            <person name="Pitluck S."/>
            <person name="Peters L."/>
            <person name="Kyrpides N."/>
            <person name="Mavromatis K."/>
            <person name="Ivanova N."/>
            <person name="Markowitz V."/>
            <person name="Cheng J.-F."/>
            <person name="Hugenholtz P."/>
            <person name="Woyke T."/>
            <person name="Wu D."/>
            <person name="Gronow S."/>
            <person name="Wellnitz S."/>
            <person name="Brambilla E."/>
            <person name="Klenk H.-P."/>
            <person name="Eisen J.A."/>
        </authorList>
    </citation>
    <scope>NUCLEOTIDE SEQUENCE [LARGE SCALE GENOMIC DNA]</scope>
    <source>
        <strain evidence="1 2">DSM 2985</strain>
    </source>
</reference>
<gene>
    <name evidence="1" type="ORF">TresaDRAFT_0278</name>
</gene>
<evidence type="ECO:0000313" key="1">
    <source>
        <dbReference type="EMBL" id="EIC01141.1"/>
    </source>
</evidence>